<evidence type="ECO:0000259" key="10">
    <source>
        <dbReference type="PROSITE" id="PS51032"/>
    </source>
</evidence>
<keyword evidence="2" id="KW-0611">Plant defense</keyword>
<comment type="subcellular location">
    <subcellularLocation>
        <location evidence="1">Nucleus</location>
    </subcellularLocation>
</comment>
<reference evidence="11" key="1">
    <citation type="submission" date="2019-08" db="EMBL/GenBank/DDBJ databases">
        <title>Reference gene set and small RNA set construction with multiple tissues from Davidia involucrata Baill.</title>
        <authorList>
            <person name="Yang H."/>
            <person name="Zhou C."/>
            <person name="Li G."/>
            <person name="Wang J."/>
            <person name="Gao P."/>
            <person name="Wang M."/>
            <person name="Wang R."/>
            <person name="Zhao Y."/>
        </authorList>
    </citation>
    <scope>NUCLEOTIDE SEQUENCE</scope>
    <source>
        <tissue evidence="11">Mixed with DoveR01_LX</tissue>
    </source>
</reference>
<evidence type="ECO:0000256" key="2">
    <source>
        <dbReference type="ARBA" id="ARBA00022821"/>
    </source>
</evidence>
<name>A0A5B6YMF6_DAVIN</name>
<dbReference type="GO" id="GO:0005634">
    <property type="term" value="C:nucleus"/>
    <property type="evidence" value="ECO:0007669"/>
    <property type="project" value="UniProtKB-SubCell"/>
</dbReference>
<dbReference type="InterPro" id="IPR036955">
    <property type="entry name" value="AP2/ERF_dom_sf"/>
</dbReference>
<dbReference type="SUPFAM" id="SSF54171">
    <property type="entry name" value="DNA-binding domain"/>
    <property type="match status" value="1"/>
</dbReference>
<feature type="compositionally biased region" description="Low complexity" evidence="9">
    <location>
        <begin position="7"/>
        <end position="32"/>
    </location>
</feature>
<evidence type="ECO:0000256" key="9">
    <source>
        <dbReference type="SAM" id="MobiDB-lite"/>
    </source>
</evidence>
<dbReference type="FunFam" id="3.30.730.10:FF:000001">
    <property type="entry name" value="Ethylene-responsive transcription factor 2"/>
    <property type="match status" value="1"/>
</dbReference>
<evidence type="ECO:0000256" key="3">
    <source>
        <dbReference type="ARBA" id="ARBA00023015"/>
    </source>
</evidence>
<dbReference type="Pfam" id="PF00847">
    <property type="entry name" value="AP2"/>
    <property type="match status" value="1"/>
</dbReference>
<dbReference type="GO" id="GO:0003700">
    <property type="term" value="F:DNA-binding transcription factor activity"/>
    <property type="evidence" value="ECO:0007669"/>
    <property type="project" value="InterPro"/>
</dbReference>
<dbReference type="EMBL" id="GHES01002196">
    <property type="protein sequence ID" value="MPA32755.1"/>
    <property type="molecule type" value="Transcribed_RNA"/>
</dbReference>
<dbReference type="Gene3D" id="3.30.730.10">
    <property type="entry name" value="AP2/ERF domain"/>
    <property type="match status" value="1"/>
</dbReference>
<keyword evidence="3" id="KW-0805">Transcription regulation</keyword>
<protein>
    <submittedName>
        <fullName evidence="11">Putative dehydration-responsive element-binding protein 3-like</fullName>
    </submittedName>
</protein>
<keyword evidence="4" id="KW-0238">DNA-binding</keyword>
<gene>
    <name evidence="11" type="ORF">Din_002196</name>
</gene>
<evidence type="ECO:0000256" key="4">
    <source>
        <dbReference type="ARBA" id="ARBA00023125"/>
    </source>
</evidence>
<dbReference type="SMART" id="SM00380">
    <property type="entry name" value="AP2"/>
    <property type="match status" value="1"/>
</dbReference>
<feature type="domain" description="AP2/ERF" evidence="10">
    <location>
        <begin position="64"/>
        <end position="122"/>
    </location>
</feature>
<evidence type="ECO:0000256" key="5">
    <source>
        <dbReference type="ARBA" id="ARBA00023159"/>
    </source>
</evidence>
<keyword evidence="7" id="KW-0539">Nucleus</keyword>
<keyword evidence="6" id="KW-0804">Transcription</keyword>
<evidence type="ECO:0000256" key="1">
    <source>
        <dbReference type="ARBA" id="ARBA00004123"/>
    </source>
</evidence>
<feature type="region of interest" description="Disordered" evidence="9">
    <location>
        <begin position="1"/>
        <end position="65"/>
    </location>
</feature>
<proteinExistence type="inferred from homology"/>
<dbReference type="InterPro" id="IPR051032">
    <property type="entry name" value="AP2/ERF_TF_ERF_subfamily"/>
</dbReference>
<dbReference type="PANTHER" id="PTHR31985">
    <property type="entry name" value="ETHYLENE-RESPONSIVE TRANSCRIPTION FACTOR ERF042-RELATED"/>
    <property type="match status" value="1"/>
</dbReference>
<sequence length="249" mass="26977">MAEQPQSPEAESSTNNTSSSSPVPSSCSSESTQPKTQNPPVEDRPKAKRTRDSSSSSSSNKHPVYRGVRMRSWGKWVSEIRQPRKKSRIWLGTYPTPEMAARAHDVATLSIKGRDSAILNFPELAESLPRPESLSPRHVQAAAAKAAAMDLFTSPLTSLSSSASTLPSSSSLVSTASDELGEIIELPSLEGSFDSPESHPEFTLLDSVDGWLYSSPWRVHDTDFFGYFLDQTTAAAAVADIMVPSSFEL</sequence>
<dbReference type="PANTHER" id="PTHR31985:SF259">
    <property type="entry name" value="DEHYDRATION-RESPONSIVE ELEMENT-BINDING PROTEIN 3"/>
    <property type="match status" value="1"/>
</dbReference>
<accession>A0A5B6YMF6</accession>
<dbReference type="InterPro" id="IPR016177">
    <property type="entry name" value="DNA-bd_dom_sf"/>
</dbReference>
<evidence type="ECO:0000313" key="11">
    <source>
        <dbReference type="EMBL" id="MPA32755.1"/>
    </source>
</evidence>
<dbReference type="GO" id="GO:0003677">
    <property type="term" value="F:DNA binding"/>
    <property type="evidence" value="ECO:0007669"/>
    <property type="project" value="UniProtKB-KW"/>
</dbReference>
<evidence type="ECO:0000256" key="7">
    <source>
        <dbReference type="ARBA" id="ARBA00023242"/>
    </source>
</evidence>
<dbReference type="PROSITE" id="PS51032">
    <property type="entry name" value="AP2_ERF"/>
    <property type="match status" value="1"/>
</dbReference>
<comment type="similarity">
    <text evidence="8">Belongs to the AP2/ERF transcription factor family. ERF subfamily.</text>
</comment>
<dbReference type="InterPro" id="IPR001471">
    <property type="entry name" value="AP2/ERF_dom"/>
</dbReference>
<dbReference type="GO" id="GO:0006952">
    <property type="term" value="P:defense response"/>
    <property type="evidence" value="ECO:0007669"/>
    <property type="project" value="UniProtKB-KW"/>
</dbReference>
<evidence type="ECO:0000256" key="6">
    <source>
        <dbReference type="ARBA" id="ARBA00023163"/>
    </source>
</evidence>
<evidence type="ECO:0000256" key="8">
    <source>
        <dbReference type="ARBA" id="ARBA00024343"/>
    </source>
</evidence>
<organism evidence="11">
    <name type="scientific">Davidia involucrata</name>
    <name type="common">Dove tree</name>
    <dbReference type="NCBI Taxonomy" id="16924"/>
    <lineage>
        <taxon>Eukaryota</taxon>
        <taxon>Viridiplantae</taxon>
        <taxon>Streptophyta</taxon>
        <taxon>Embryophyta</taxon>
        <taxon>Tracheophyta</taxon>
        <taxon>Spermatophyta</taxon>
        <taxon>Magnoliopsida</taxon>
        <taxon>eudicotyledons</taxon>
        <taxon>Gunneridae</taxon>
        <taxon>Pentapetalae</taxon>
        <taxon>asterids</taxon>
        <taxon>Cornales</taxon>
        <taxon>Nyssaceae</taxon>
        <taxon>Davidia</taxon>
    </lineage>
</organism>
<dbReference type="CDD" id="cd00018">
    <property type="entry name" value="AP2"/>
    <property type="match status" value="1"/>
</dbReference>
<keyword evidence="5" id="KW-0010">Activator</keyword>
<dbReference type="PRINTS" id="PR00367">
    <property type="entry name" value="ETHRSPELEMNT"/>
</dbReference>
<dbReference type="AlphaFoldDB" id="A0A5B6YMF6"/>